<accession>A0A8J8NEK7</accession>
<evidence type="ECO:0000313" key="1">
    <source>
        <dbReference type="EMBL" id="TNV73359.1"/>
    </source>
</evidence>
<comment type="caution">
    <text evidence="1">The sequence shown here is derived from an EMBL/GenBank/DDBJ whole genome shotgun (WGS) entry which is preliminary data.</text>
</comment>
<protein>
    <submittedName>
        <fullName evidence="1">Uncharacterized protein</fullName>
    </submittedName>
</protein>
<dbReference type="Gene3D" id="3.15.10.10">
    <property type="entry name" value="Bactericidal permeability-increasing protein, domain 1"/>
    <property type="match status" value="1"/>
</dbReference>
<dbReference type="Gene3D" id="3.15.20.10">
    <property type="entry name" value="Bactericidal permeability-increasing protein, domain 2"/>
    <property type="match status" value="1"/>
</dbReference>
<dbReference type="SUPFAM" id="SSF55394">
    <property type="entry name" value="Bactericidal permeability-increasing protein, BPI"/>
    <property type="match status" value="2"/>
</dbReference>
<proteinExistence type="predicted"/>
<dbReference type="PANTHER" id="PTHR10504:SF131">
    <property type="entry name" value="BPI2 DOMAIN-CONTAINING PROTEIN"/>
    <property type="match status" value="1"/>
</dbReference>
<gene>
    <name evidence="1" type="ORF">FGO68_gene10948</name>
</gene>
<dbReference type="GO" id="GO:0008289">
    <property type="term" value="F:lipid binding"/>
    <property type="evidence" value="ECO:0007669"/>
    <property type="project" value="InterPro"/>
</dbReference>
<sequence>MTNIEVTLKQPKDIEEDIDFYLNPKNNSVLFKGKQLEAEIVGDFKVKLLLIQVTGKAFANVSNMNLTLEVALDTQNLSTKKLAPALTLEDIQIDLDPDNISIRLEGGMVTKIASLFTELFKKEIIGQIVSTTRKQAQIIVEEDINKELAQYGTEVRVPEFDSLKVDYSLIARPVVLDFIAMEVNGSFIDSKQQEPLEGPRVELPYRDIKGKAFQAYISDYTLNSFNKGAFARGQNVYLTDIMATYLGVKEFPLTTTLVGKVIPQLLWKYGPGKTVHLRIRFLNQNYPVITFSDSGYRNQAQDFELGFIINNEEALTYHFGKLAHDQSFIIQDEKIHGHISPPEITNLSVSKTLLKNVTELVLTNELITFLTKATESANKYLEEGIKIPQIEDKTGTCLNFGDCQVSYSGDGYMQGEVNVRKCNETREMIQVQ</sequence>
<dbReference type="EMBL" id="RRYP01019123">
    <property type="protein sequence ID" value="TNV73359.1"/>
    <property type="molecule type" value="Genomic_DNA"/>
</dbReference>
<reference evidence="1" key="1">
    <citation type="submission" date="2019-06" db="EMBL/GenBank/DDBJ databases">
        <authorList>
            <person name="Zheng W."/>
        </authorList>
    </citation>
    <scope>NUCLEOTIDE SEQUENCE</scope>
    <source>
        <strain evidence="1">QDHG01</strain>
    </source>
</reference>
<keyword evidence="2" id="KW-1185">Reference proteome</keyword>
<dbReference type="InterPro" id="IPR017943">
    <property type="entry name" value="Bactericidal_perm-incr_a/b_dom"/>
</dbReference>
<name>A0A8J8NEK7_HALGN</name>
<dbReference type="Proteomes" id="UP000785679">
    <property type="component" value="Unassembled WGS sequence"/>
</dbReference>
<dbReference type="GO" id="GO:0005615">
    <property type="term" value="C:extracellular space"/>
    <property type="evidence" value="ECO:0007669"/>
    <property type="project" value="TreeGrafter"/>
</dbReference>
<organism evidence="1 2">
    <name type="scientific">Halteria grandinella</name>
    <dbReference type="NCBI Taxonomy" id="5974"/>
    <lineage>
        <taxon>Eukaryota</taxon>
        <taxon>Sar</taxon>
        <taxon>Alveolata</taxon>
        <taxon>Ciliophora</taxon>
        <taxon>Intramacronucleata</taxon>
        <taxon>Spirotrichea</taxon>
        <taxon>Stichotrichia</taxon>
        <taxon>Sporadotrichida</taxon>
        <taxon>Halteriidae</taxon>
        <taxon>Halteria</taxon>
    </lineage>
</organism>
<dbReference type="PANTHER" id="PTHR10504">
    <property type="entry name" value="BACTERICIDAL PERMEABILITY-INCREASING BPI PROTEIN-RELATED"/>
    <property type="match status" value="1"/>
</dbReference>
<dbReference type="InterPro" id="IPR032942">
    <property type="entry name" value="BPI/LBP/Plunc"/>
</dbReference>
<evidence type="ECO:0000313" key="2">
    <source>
        <dbReference type="Proteomes" id="UP000785679"/>
    </source>
</evidence>
<dbReference type="AlphaFoldDB" id="A0A8J8NEK7"/>